<dbReference type="PANTHER" id="PTHR43649">
    <property type="entry name" value="ARABINOSE-BINDING PROTEIN-RELATED"/>
    <property type="match status" value="1"/>
</dbReference>
<dbReference type="InterPro" id="IPR050490">
    <property type="entry name" value="Bact_solute-bd_prot1"/>
</dbReference>
<dbReference type="AlphaFoldDB" id="A0A9X3WFF3"/>
<dbReference type="EMBL" id="JAMQKC010000002">
    <property type="protein sequence ID" value="MDC3416056.1"/>
    <property type="molecule type" value="Genomic_DNA"/>
</dbReference>
<sequence length="430" mass="47045">MKNLFSFNKGVMVVVGLILFFSLIGCSNNSSGSGDNGGGDKPVKLTLWLWTGTGLEDQIEQFNEENDDIEIDVQTSEFAAVHTNLTTALAAGSGAPDISLVEVKGINKYKTNPDNFYNLFDLGADEIAGDYLDWKWKDAQTPDGQYQLGIPTDIGPIVMAYNKEIFEAAGLPTDRDEVSAMIQTWDDYIELGRTIKAKTGSALSGNPSRFYSVIEGQGDQKYYDKEGNIIVKDNAQLKKAYDSAITLIEEGLTLGLDGNDPEWITALQNGDFATFITPAWDTKKLTENAPDSAGKWDMTSIPGGGNMGGSYLTIPKQSEYPEEAYEFIKWILSPEQQIVTFKKNGNFPSTPSVYNDSAITELKSEYFNNAPVGSLFAKAAEGANFVVEGPDSISIEQSINDAITRVVDGQASPEESWQMALDEIERLQAR</sequence>
<dbReference type="Pfam" id="PF01547">
    <property type="entry name" value="SBP_bac_1"/>
    <property type="match status" value="1"/>
</dbReference>
<keyword evidence="2" id="KW-1185">Reference proteome</keyword>
<dbReference type="Gene3D" id="3.40.190.10">
    <property type="entry name" value="Periplasmic binding protein-like II"/>
    <property type="match status" value="1"/>
</dbReference>
<organism evidence="1 2">
    <name type="scientific">Aquibacillus salsiterrae</name>
    <dbReference type="NCBI Taxonomy" id="2950439"/>
    <lineage>
        <taxon>Bacteria</taxon>
        <taxon>Bacillati</taxon>
        <taxon>Bacillota</taxon>
        <taxon>Bacilli</taxon>
        <taxon>Bacillales</taxon>
        <taxon>Bacillaceae</taxon>
        <taxon>Aquibacillus</taxon>
    </lineage>
</organism>
<name>A0A9X3WFF3_9BACI</name>
<comment type="caution">
    <text evidence="1">The sequence shown here is derived from an EMBL/GenBank/DDBJ whole genome shotgun (WGS) entry which is preliminary data.</text>
</comment>
<dbReference type="PANTHER" id="PTHR43649:SF32">
    <property type="entry name" value="SUGAR BINDING SECRETED PROTEIN"/>
    <property type="match status" value="1"/>
</dbReference>
<protein>
    <submittedName>
        <fullName evidence="1">Extracellular solute-binding protein</fullName>
    </submittedName>
</protein>
<accession>A0A9X3WFF3</accession>
<proteinExistence type="predicted"/>
<gene>
    <name evidence="1" type="ORF">NC799_03905</name>
</gene>
<dbReference type="PROSITE" id="PS51257">
    <property type="entry name" value="PROKAR_LIPOPROTEIN"/>
    <property type="match status" value="1"/>
</dbReference>
<reference evidence="1" key="1">
    <citation type="submission" date="2022-06" db="EMBL/GenBank/DDBJ databases">
        <title>Aquibacillus sp. a new bacterium isolated from soil saline samples.</title>
        <authorList>
            <person name="Galisteo C."/>
            <person name="De La Haba R."/>
            <person name="Sanchez-Porro C."/>
            <person name="Ventosa A."/>
        </authorList>
    </citation>
    <scope>NUCLEOTIDE SEQUENCE</scope>
    <source>
        <strain evidence="1">3ASR75-54</strain>
    </source>
</reference>
<dbReference type="RefSeq" id="WP_272445037.1">
    <property type="nucleotide sequence ID" value="NZ_JAMQKC010000002.1"/>
</dbReference>
<dbReference type="Proteomes" id="UP001145069">
    <property type="component" value="Unassembled WGS sequence"/>
</dbReference>
<evidence type="ECO:0000313" key="1">
    <source>
        <dbReference type="EMBL" id="MDC3416056.1"/>
    </source>
</evidence>
<dbReference type="InterPro" id="IPR006059">
    <property type="entry name" value="SBP"/>
</dbReference>
<dbReference type="SUPFAM" id="SSF53850">
    <property type="entry name" value="Periplasmic binding protein-like II"/>
    <property type="match status" value="1"/>
</dbReference>
<evidence type="ECO:0000313" key="2">
    <source>
        <dbReference type="Proteomes" id="UP001145069"/>
    </source>
</evidence>